<dbReference type="Gene3D" id="3.40.630.30">
    <property type="match status" value="1"/>
</dbReference>
<keyword evidence="3" id="KW-1185">Reference proteome</keyword>
<dbReference type="InterPro" id="IPR016181">
    <property type="entry name" value="Acyl_CoA_acyltransferase"/>
</dbReference>
<feature type="domain" description="N-acetyltransferase" evidence="1">
    <location>
        <begin position="2"/>
        <end position="148"/>
    </location>
</feature>
<name>A0A0P1GLX1_9RHOB</name>
<protein>
    <recommendedName>
        <fullName evidence="1">N-acetyltransferase domain-containing protein</fullName>
    </recommendedName>
</protein>
<dbReference type="AlphaFoldDB" id="A0A0P1GLX1"/>
<dbReference type="InterPro" id="IPR000182">
    <property type="entry name" value="GNAT_dom"/>
</dbReference>
<dbReference type="Pfam" id="PF00583">
    <property type="entry name" value="Acetyltransf_1"/>
    <property type="match status" value="1"/>
</dbReference>
<dbReference type="SUPFAM" id="SSF55729">
    <property type="entry name" value="Acyl-CoA N-acyltransferases (Nat)"/>
    <property type="match status" value="1"/>
</dbReference>
<dbReference type="OrthoDB" id="9805924at2"/>
<reference evidence="2 3" key="1">
    <citation type="submission" date="2015-09" db="EMBL/GenBank/DDBJ databases">
        <authorList>
            <consortium name="Swine Surveillance"/>
        </authorList>
    </citation>
    <scope>NUCLEOTIDE SEQUENCE [LARGE SCALE GENOMIC DNA]</scope>
    <source>
        <strain evidence="2 3">CECT 7648</strain>
    </source>
</reference>
<sequence length="148" mass="16004">MKSLHLATADDAPKLLALVAAFHSEQGHEITPEHQEHAILPLLDGAPHGAIWLIGPRKSPVGFVVVTFGWSLELGGLEAHIPALYIRPAVRKRGMGGEALAGISKAMSDAGVAALHLRIPRDDEATQRFCQRARFAPQKDTLLLTRLL</sequence>
<evidence type="ECO:0000313" key="3">
    <source>
        <dbReference type="Proteomes" id="UP000054935"/>
    </source>
</evidence>
<dbReference type="GO" id="GO:0016747">
    <property type="term" value="F:acyltransferase activity, transferring groups other than amino-acyl groups"/>
    <property type="evidence" value="ECO:0007669"/>
    <property type="project" value="InterPro"/>
</dbReference>
<gene>
    <name evidence="2" type="ORF">TRN7648_01148</name>
</gene>
<evidence type="ECO:0000313" key="2">
    <source>
        <dbReference type="EMBL" id="CUH76831.1"/>
    </source>
</evidence>
<accession>A0A0P1GLX1</accession>
<proteinExistence type="predicted"/>
<dbReference type="PROSITE" id="PS51186">
    <property type="entry name" value="GNAT"/>
    <property type="match status" value="1"/>
</dbReference>
<organism evidence="2 3">
    <name type="scientific">Tropicibacter naphthalenivorans</name>
    <dbReference type="NCBI Taxonomy" id="441103"/>
    <lineage>
        <taxon>Bacteria</taxon>
        <taxon>Pseudomonadati</taxon>
        <taxon>Pseudomonadota</taxon>
        <taxon>Alphaproteobacteria</taxon>
        <taxon>Rhodobacterales</taxon>
        <taxon>Roseobacteraceae</taxon>
        <taxon>Tropicibacter</taxon>
    </lineage>
</organism>
<dbReference type="EMBL" id="CYSE01000002">
    <property type="protein sequence ID" value="CUH76831.1"/>
    <property type="molecule type" value="Genomic_DNA"/>
</dbReference>
<dbReference type="Proteomes" id="UP000054935">
    <property type="component" value="Unassembled WGS sequence"/>
</dbReference>
<evidence type="ECO:0000259" key="1">
    <source>
        <dbReference type="PROSITE" id="PS51186"/>
    </source>
</evidence>
<dbReference type="STRING" id="441103.TRN7648_01148"/>
<dbReference type="RefSeq" id="WP_058246679.1">
    <property type="nucleotide sequence ID" value="NZ_CYSE01000002.1"/>
</dbReference>